<evidence type="ECO:0000259" key="1">
    <source>
        <dbReference type="Pfam" id="PF12770"/>
    </source>
</evidence>
<comment type="caution">
    <text evidence="2">The sequence shown here is derived from an EMBL/GenBank/DDBJ whole genome shotgun (WGS) entry which is preliminary data.</text>
</comment>
<dbReference type="AlphaFoldDB" id="A0A8H6CS51"/>
<evidence type="ECO:0000313" key="3">
    <source>
        <dbReference type="Proteomes" id="UP000593566"/>
    </source>
</evidence>
<dbReference type="RefSeq" id="XP_037156175.1">
    <property type="nucleotide sequence ID" value="XM_037298839.1"/>
</dbReference>
<dbReference type="Pfam" id="PF12770">
    <property type="entry name" value="CHAT"/>
    <property type="match status" value="1"/>
</dbReference>
<name>A0A8H6CS51_9LECA</name>
<organism evidence="2 3">
    <name type="scientific">Letharia lupina</name>
    <dbReference type="NCBI Taxonomy" id="560253"/>
    <lineage>
        <taxon>Eukaryota</taxon>
        <taxon>Fungi</taxon>
        <taxon>Dikarya</taxon>
        <taxon>Ascomycota</taxon>
        <taxon>Pezizomycotina</taxon>
        <taxon>Lecanoromycetes</taxon>
        <taxon>OSLEUM clade</taxon>
        <taxon>Lecanoromycetidae</taxon>
        <taxon>Lecanorales</taxon>
        <taxon>Lecanorineae</taxon>
        <taxon>Parmeliaceae</taxon>
        <taxon>Letharia</taxon>
    </lineage>
</organism>
<keyword evidence="3" id="KW-1185">Reference proteome</keyword>
<feature type="domain" description="CHAT" evidence="1">
    <location>
        <begin position="322"/>
        <end position="613"/>
    </location>
</feature>
<protein>
    <recommendedName>
        <fullName evidence="1">CHAT domain-containing protein</fullName>
    </recommendedName>
</protein>
<evidence type="ECO:0000313" key="2">
    <source>
        <dbReference type="EMBL" id="KAF6228241.1"/>
    </source>
</evidence>
<gene>
    <name evidence="2" type="ORF">HO133_007971</name>
</gene>
<proteinExistence type="predicted"/>
<accession>A0A8H6CS51</accession>
<reference evidence="2 3" key="1">
    <citation type="journal article" date="2020" name="Genomics">
        <title>Complete, high-quality genomes from long-read metagenomic sequencing of two wolf lichen thalli reveals enigmatic genome architecture.</title>
        <authorList>
            <person name="McKenzie S.K."/>
            <person name="Walston R.F."/>
            <person name="Allen J.L."/>
        </authorList>
    </citation>
    <scope>NUCLEOTIDE SEQUENCE [LARGE SCALE GENOMIC DNA]</scope>
    <source>
        <strain evidence="2">WasteWater1</strain>
    </source>
</reference>
<dbReference type="Proteomes" id="UP000593566">
    <property type="component" value="Unassembled WGS sequence"/>
</dbReference>
<dbReference type="EMBL" id="JACCJB010000004">
    <property type="protein sequence ID" value="KAF6228241.1"/>
    <property type="molecule type" value="Genomic_DNA"/>
</dbReference>
<dbReference type="GeneID" id="59336368"/>
<dbReference type="InterPro" id="IPR024983">
    <property type="entry name" value="CHAT_dom"/>
</dbReference>
<sequence length="614" mass="68982">MAKTYVAQSCGESYSALFDRGGSDVKLAIAQGSFRAALQHFHNVHAPGTHPYESLLHGLYRSAAIRMFLITHGLPHIEAAKNSFRSALQLMGPASILRTKTIIGFVSSVQLSAMSQPQTNLRNARDLVVARGALKAEMKRSDTTSVVFGLQSQEAESATTAENGYSQELALEFLADPDKLAVNINGIMDSVWEWKTFSNENYASYKLLALRIEQVDRQKTLHNDMKKRGGARTLSQDFDEFEVRALAEYGPVVILNVTGFRSDTIVICADKLHNVHLPMAVQDGCEEQYRKLKQLLKIFEDEDIPRDRWDVSDKSPREVFLWLWTAIVRPILISPPISIDRRLQGQRPRIWWVTSSWANLLPLHAAGDHKRAAATGEPCSILDLTESSYTPTLRALREARKRMEDCSSQYAEEPREALLVAMRTTADRRSLLKTMTETDTVRFFINAHFVICILREPYTSEVINHLESCTIAHTASHGAIDNLDPMKSQLLLRDYGKETLSVQTLSEAQFQRCQLVYLSACETTVNQDAQLLDERIHNSGGFQIAGFPNTISTWWAVLDDECVDVAKAFYQGLLSADMDIDVRRCAKSLRAAMLQLRNTRKSPLIWAAYSHSGV</sequence>